<evidence type="ECO:0000313" key="2">
    <source>
        <dbReference type="Proteomes" id="UP001153620"/>
    </source>
</evidence>
<organism evidence="1 2">
    <name type="scientific">Chironomus riparius</name>
    <dbReference type="NCBI Taxonomy" id="315576"/>
    <lineage>
        <taxon>Eukaryota</taxon>
        <taxon>Metazoa</taxon>
        <taxon>Ecdysozoa</taxon>
        <taxon>Arthropoda</taxon>
        <taxon>Hexapoda</taxon>
        <taxon>Insecta</taxon>
        <taxon>Pterygota</taxon>
        <taxon>Neoptera</taxon>
        <taxon>Endopterygota</taxon>
        <taxon>Diptera</taxon>
        <taxon>Nematocera</taxon>
        <taxon>Chironomoidea</taxon>
        <taxon>Chironomidae</taxon>
        <taxon>Chironominae</taxon>
        <taxon>Chironomus</taxon>
    </lineage>
</organism>
<dbReference type="AlphaFoldDB" id="A0A9N9S6M9"/>
<reference evidence="1" key="1">
    <citation type="submission" date="2022-01" db="EMBL/GenBank/DDBJ databases">
        <authorList>
            <person name="King R."/>
        </authorList>
    </citation>
    <scope>NUCLEOTIDE SEQUENCE</scope>
</reference>
<keyword evidence="2" id="KW-1185">Reference proteome</keyword>
<reference evidence="1" key="2">
    <citation type="submission" date="2022-10" db="EMBL/GenBank/DDBJ databases">
        <authorList>
            <consortium name="ENA_rothamsted_submissions"/>
            <consortium name="culmorum"/>
            <person name="King R."/>
        </authorList>
    </citation>
    <scope>NUCLEOTIDE SEQUENCE</scope>
</reference>
<gene>
    <name evidence="1" type="ORF">CHIRRI_LOCUS13123</name>
</gene>
<evidence type="ECO:0000313" key="1">
    <source>
        <dbReference type="EMBL" id="CAG9810306.1"/>
    </source>
</evidence>
<name>A0A9N9S6M9_9DIPT</name>
<sequence length="146" mass="16989">MFKKIYECKSNDEFVTIERCDMTDGKLCLITDTIKPLIKPHFEICFSKSENSKFRQIGKCQRFDACTLTNPNTMNPMMRRLHSYWKKLGFFTNLAGCPLTGHFETCNINLDTNLLTFLPKGVLLYTMRYDSDGRFVLNMSMLLINT</sequence>
<protein>
    <submittedName>
        <fullName evidence="1">Uncharacterized protein</fullName>
    </submittedName>
</protein>
<proteinExistence type="predicted"/>
<accession>A0A9N9S6M9</accession>
<dbReference type="EMBL" id="OU895880">
    <property type="protein sequence ID" value="CAG9810306.1"/>
    <property type="molecule type" value="Genomic_DNA"/>
</dbReference>
<dbReference type="Proteomes" id="UP001153620">
    <property type="component" value="Chromosome 4"/>
</dbReference>